<evidence type="ECO:0000313" key="9">
    <source>
        <dbReference type="Proteomes" id="UP000323844"/>
    </source>
</evidence>
<dbReference type="OrthoDB" id="9804983at2"/>
<evidence type="ECO:0000256" key="5">
    <source>
        <dbReference type="ARBA" id="ARBA00022932"/>
    </source>
</evidence>
<accession>A0A5C0UJ41</accession>
<keyword evidence="4" id="KW-0235">DNA replication</keyword>
<dbReference type="AlphaFoldDB" id="A0A5C0UJ41"/>
<keyword evidence="9" id="KW-1185">Reference proteome</keyword>
<dbReference type="GO" id="GO:0003677">
    <property type="term" value="F:DNA binding"/>
    <property type="evidence" value="ECO:0007669"/>
    <property type="project" value="InterPro"/>
</dbReference>
<dbReference type="KEGG" id="snay:FZC37_02635"/>
<comment type="catalytic activity">
    <reaction evidence="7">
        <text>DNA(n) + a 2'-deoxyribonucleoside 5'-triphosphate = DNA(n+1) + diphosphate</text>
        <dbReference type="Rhea" id="RHEA:22508"/>
        <dbReference type="Rhea" id="RHEA-COMP:17339"/>
        <dbReference type="Rhea" id="RHEA-COMP:17340"/>
        <dbReference type="ChEBI" id="CHEBI:33019"/>
        <dbReference type="ChEBI" id="CHEBI:61560"/>
        <dbReference type="ChEBI" id="CHEBI:173112"/>
        <dbReference type="EC" id="2.7.7.7"/>
    </reaction>
</comment>
<keyword evidence="5" id="KW-0239">DNA-directed DNA polymerase</keyword>
<evidence type="ECO:0000313" key="8">
    <source>
        <dbReference type="EMBL" id="QEK39807.1"/>
    </source>
</evidence>
<protein>
    <recommendedName>
        <fullName evidence="1">DNA-directed DNA polymerase</fullName>
        <ecNumber evidence="1">2.7.7.7</ecNumber>
    </recommendedName>
</protein>
<evidence type="ECO:0000256" key="4">
    <source>
        <dbReference type="ARBA" id="ARBA00022705"/>
    </source>
</evidence>
<dbReference type="Proteomes" id="UP000323844">
    <property type="component" value="Chromosome"/>
</dbReference>
<keyword evidence="2" id="KW-0808">Transferase</keyword>
<evidence type="ECO:0000256" key="1">
    <source>
        <dbReference type="ARBA" id="ARBA00012417"/>
    </source>
</evidence>
<evidence type="ECO:0000256" key="6">
    <source>
        <dbReference type="ARBA" id="ARBA00034754"/>
    </source>
</evidence>
<dbReference type="Gene3D" id="1.10.8.60">
    <property type="match status" value="1"/>
</dbReference>
<dbReference type="EMBL" id="CP043312">
    <property type="protein sequence ID" value="QEK39807.1"/>
    <property type="molecule type" value="Genomic_DNA"/>
</dbReference>
<dbReference type="Gene3D" id="1.20.272.10">
    <property type="match status" value="1"/>
</dbReference>
<dbReference type="GO" id="GO:0009360">
    <property type="term" value="C:DNA polymerase III complex"/>
    <property type="evidence" value="ECO:0007669"/>
    <property type="project" value="TreeGrafter"/>
</dbReference>
<dbReference type="GO" id="GO:0006261">
    <property type="term" value="P:DNA-templated DNA replication"/>
    <property type="evidence" value="ECO:0007669"/>
    <property type="project" value="TreeGrafter"/>
</dbReference>
<dbReference type="InterPro" id="IPR008921">
    <property type="entry name" value="DNA_pol3_clamp-load_cplx_C"/>
</dbReference>
<keyword evidence="3" id="KW-0548">Nucleotidyltransferase</keyword>
<dbReference type="PANTHER" id="PTHR34388:SF1">
    <property type="entry name" value="DNA POLYMERASE III SUBUNIT DELTA"/>
    <property type="match status" value="1"/>
</dbReference>
<reference evidence="8 9" key="1">
    <citation type="submission" date="2019-08" db="EMBL/GenBank/DDBJ databases">
        <title>Highly reduced genomes of protist endosymbionts show evolutionary convergence.</title>
        <authorList>
            <person name="George E."/>
            <person name="Husnik F."/>
            <person name="Tashyreva D."/>
            <person name="Prokopchuk G."/>
            <person name="Horak A."/>
            <person name="Kwong W.K."/>
            <person name="Lukes J."/>
            <person name="Keeling P.J."/>
        </authorList>
    </citation>
    <scope>NUCLEOTIDE SEQUENCE [LARGE SCALE GENOMIC DNA]</scope>
    <source>
        <strain evidence="8">1621</strain>
    </source>
</reference>
<proteinExistence type="inferred from homology"/>
<comment type="similarity">
    <text evidence="6">Belongs to the DNA polymerase HolA subunit family.</text>
</comment>
<dbReference type="SUPFAM" id="SSF48019">
    <property type="entry name" value="post-AAA+ oligomerization domain-like"/>
    <property type="match status" value="1"/>
</dbReference>
<gene>
    <name evidence="8" type="ORF">FZC37_02635</name>
</gene>
<dbReference type="PANTHER" id="PTHR34388">
    <property type="entry name" value="DNA POLYMERASE III SUBUNIT DELTA"/>
    <property type="match status" value="1"/>
</dbReference>
<dbReference type="EC" id="2.7.7.7" evidence="1"/>
<dbReference type="InterPro" id="IPR005790">
    <property type="entry name" value="DNA_polIII_delta"/>
</dbReference>
<evidence type="ECO:0000256" key="2">
    <source>
        <dbReference type="ARBA" id="ARBA00022679"/>
    </source>
</evidence>
<dbReference type="GO" id="GO:0003887">
    <property type="term" value="F:DNA-directed DNA polymerase activity"/>
    <property type="evidence" value="ECO:0007669"/>
    <property type="project" value="UniProtKB-KW"/>
</dbReference>
<evidence type="ECO:0000256" key="7">
    <source>
        <dbReference type="ARBA" id="ARBA00049244"/>
    </source>
</evidence>
<dbReference type="NCBIfam" id="TIGR01128">
    <property type="entry name" value="holA"/>
    <property type="match status" value="1"/>
</dbReference>
<dbReference type="RefSeq" id="WP_148952168.1">
    <property type="nucleotide sequence ID" value="NZ_CP043312.1"/>
</dbReference>
<evidence type="ECO:0000256" key="3">
    <source>
        <dbReference type="ARBA" id="ARBA00022695"/>
    </source>
</evidence>
<name>A0A5C0UJ41_9RICK</name>
<organism evidence="8 9">
    <name type="scientific">Candidatus Sneabacter namystus</name>
    <dbReference type="NCBI Taxonomy" id="2601646"/>
    <lineage>
        <taxon>Bacteria</taxon>
        <taxon>Pseudomonadati</taxon>
        <taxon>Pseudomonadota</taxon>
        <taxon>Alphaproteobacteria</taxon>
        <taxon>Rickettsiales</taxon>
        <taxon>Rickettsiaceae</taxon>
        <taxon>Rickettsieae</taxon>
        <taxon>Candidatus Sneabacter</taxon>
    </lineage>
</organism>
<sequence>MKANSTKIDLVIDALKKGSCNAVLLHGTDRDLVNHFFNLLLQSLGLFCRKIELDATSCEEAVSVFYNLNLFGRKECIRVQVGSRHVSDMIKNSLLYDLAHVPVFVGYGLSKDNDVRRFFEREKALFSVACYEDKDFENAIRKACRQYKIEKDAVLYLISNLDRNRFSLSNEIEKLDLLSQSVEEISLQNVHDISTCGSHYATDELFFSLEEKDARRYFSTLKAVTENKIADITLLRSLLHYYLKLVYVLHSNDSIEAAVAKLKPPIFFRYLDRFITIAHTISKERLKKMLDLIYVIEIQLKSLVTGRVLFENVYCQANVL</sequence>